<evidence type="ECO:0000259" key="1">
    <source>
        <dbReference type="Pfam" id="PF01636"/>
    </source>
</evidence>
<organism evidence="2 3">
    <name type="scientific">Candidatus Falkowbacteria bacterium CG1_02_37_44</name>
    <dbReference type="NCBI Taxonomy" id="1805146"/>
    <lineage>
        <taxon>Bacteria</taxon>
        <taxon>Candidatus Falkowiibacteriota</taxon>
    </lineage>
</organism>
<dbReference type="Gene3D" id="3.90.1200.10">
    <property type="match status" value="1"/>
</dbReference>
<comment type="caution">
    <text evidence="2">The sequence shown here is derived from an EMBL/GenBank/DDBJ whole genome shotgun (WGS) entry which is preliminary data.</text>
</comment>
<dbReference type="STRING" id="1805146.AUJ27_02440"/>
<dbReference type="EMBL" id="MNUU01000046">
    <property type="protein sequence ID" value="OIO07432.1"/>
    <property type="molecule type" value="Genomic_DNA"/>
</dbReference>
<accession>A0A1J4T7G4</accession>
<gene>
    <name evidence="2" type="ORF">AUJ27_02440</name>
</gene>
<dbReference type="InterPro" id="IPR011009">
    <property type="entry name" value="Kinase-like_dom_sf"/>
</dbReference>
<evidence type="ECO:0000313" key="2">
    <source>
        <dbReference type="EMBL" id="OIO07432.1"/>
    </source>
</evidence>
<reference evidence="2 3" key="1">
    <citation type="journal article" date="2016" name="Environ. Microbiol.">
        <title>Genomic resolution of a cold subsurface aquifer community provides metabolic insights for novel microbes adapted to high CO concentrations.</title>
        <authorList>
            <person name="Probst A.J."/>
            <person name="Castelle C.J."/>
            <person name="Singh A."/>
            <person name="Brown C.T."/>
            <person name="Anantharaman K."/>
            <person name="Sharon I."/>
            <person name="Hug L.A."/>
            <person name="Burstein D."/>
            <person name="Emerson J.B."/>
            <person name="Thomas B.C."/>
            <person name="Banfield J.F."/>
        </authorList>
    </citation>
    <scope>NUCLEOTIDE SEQUENCE [LARGE SCALE GENOMIC DNA]</scope>
    <source>
        <strain evidence="2">CG1_02_37_44</strain>
    </source>
</reference>
<dbReference type="Pfam" id="PF01636">
    <property type="entry name" value="APH"/>
    <property type="match status" value="1"/>
</dbReference>
<protein>
    <recommendedName>
        <fullName evidence="1">Aminoglycoside phosphotransferase domain-containing protein</fullName>
    </recommendedName>
</protein>
<proteinExistence type="predicted"/>
<dbReference type="InterPro" id="IPR002575">
    <property type="entry name" value="Aminoglycoside_PTrfase"/>
</dbReference>
<dbReference type="SUPFAM" id="SSF56112">
    <property type="entry name" value="Protein kinase-like (PK-like)"/>
    <property type="match status" value="1"/>
</dbReference>
<name>A0A1J4T7G4_9BACT</name>
<feature type="domain" description="Aminoglycoside phosphotransferase" evidence="1">
    <location>
        <begin position="76"/>
        <end position="254"/>
    </location>
</feature>
<dbReference type="Proteomes" id="UP000183192">
    <property type="component" value="Unassembled WGS sequence"/>
</dbReference>
<evidence type="ECO:0000313" key="3">
    <source>
        <dbReference type="Proteomes" id="UP000183192"/>
    </source>
</evidence>
<sequence length="339" mass="40742">MNIINKLFDEQFVINLFKKRVLPEYPNFNNIKRVEIIPCKKYIWEETYHVVIEFKTFFTNKEGKAKKLSIYCSAHSNEPRKNVYDGLKFLWNHGFNKGYLSIPHPLFYSHQFKAIFYRGANGRNLYRFIREKNLKEIKEIIPKAAAWFAKLHKIQTKNAHNFNRKNSRIETVIPGIEHILERIKEHYEEYYEDYKKMHEIFNKKEKDFFASTAKRWLVHGDAHPENIIKMSKRKIAVIDFTDLCLSDFARDLGAFTQQVEFMCNRKIGNPEYARKIKDLFLENYLHCSKIILNNSLKERIDNYYNWTAIRTATFFLLKYNPEPERARPLIDKVRHNLKI</sequence>
<dbReference type="AlphaFoldDB" id="A0A1J4T7G4"/>